<dbReference type="FunFam" id="3.40.50.1010:FF:000006">
    <property type="entry name" value="rRNA-processing protein UTP23 homolog"/>
    <property type="match status" value="1"/>
</dbReference>
<name>A0A9W8HBL7_9FUNG</name>
<evidence type="ECO:0000256" key="8">
    <source>
        <dbReference type="SAM" id="MobiDB-lite"/>
    </source>
</evidence>
<dbReference type="GO" id="GO:0032040">
    <property type="term" value="C:small-subunit processome"/>
    <property type="evidence" value="ECO:0007669"/>
    <property type="project" value="InterPro"/>
</dbReference>
<dbReference type="OrthoDB" id="25675at2759"/>
<comment type="subcellular location">
    <subcellularLocation>
        <location evidence="1">Nucleus</location>
        <location evidence="1">Nucleolus</location>
    </subcellularLocation>
</comment>
<evidence type="ECO:0000256" key="4">
    <source>
        <dbReference type="ARBA" id="ARBA00023242"/>
    </source>
</evidence>
<evidence type="ECO:0000313" key="11">
    <source>
        <dbReference type="Proteomes" id="UP001140217"/>
    </source>
</evidence>
<dbReference type="Proteomes" id="UP001140217">
    <property type="component" value="Unassembled WGS sequence"/>
</dbReference>
<dbReference type="GO" id="GO:0006364">
    <property type="term" value="P:rRNA processing"/>
    <property type="evidence" value="ECO:0007669"/>
    <property type="project" value="UniProtKB-KW"/>
</dbReference>
<evidence type="ECO:0000256" key="5">
    <source>
        <dbReference type="ARBA" id="ARBA00037300"/>
    </source>
</evidence>
<protein>
    <recommendedName>
        <fullName evidence="7">U three protein 23</fullName>
    </recommendedName>
</protein>
<feature type="region of interest" description="Disordered" evidence="8">
    <location>
        <begin position="187"/>
        <end position="222"/>
    </location>
</feature>
<evidence type="ECO:0000256" key="7">
    <source>
        <dbReference type="ARBA" id="ARBA00076388"/>
    </source>
</evidence>
<keyword evidence="4" id="KW-0539">Nucleus</keyword>
<dbReference type="Gene3D" id="3.40.50.1010">
    <property type="entry name" value="5'-nuclease"/>
    <property type="match status" value="1"/>
</dbReference>
<keyword evidence="3" id="KW-0698">rRNA processing</keyword>
<keyword evidence="11" id="KW-1185">Reference proteome</keyword>
<evidence type="ECO:0000313" key="10">
    <source>
        <dbReference type="EMBL" id="KAJ2780126.1"/>
    </source>
</evidence>
<gene>
    <name evidence="10" type="ORF">H4R18_003630</name>
</gene>
<dbReference type="AlphaFoldDB" id="A0A9W8HBL7"/>
<evidence type="ECO:0000256" key="1">
    <source>
        <dbReference type="ARBA" id="ARBA00004604"/>
    </source>
</evidence>
<keyword evidence="2" id="KW-0690">Ribosome biogenesis</keyword>
<evidence type="ECO:0000256" key="6">
    <source>
        <dbReference type="ARBA" id="ARBA00038503"/>
    </source>
</evidence>
<dbReference type="InterPro" id="IPR006984">
    <property type="entry name" value="Fcf1/UTP23"/>
</dbReference>
<reference evidence="10" key="1">
    <citation type="submission" date="2022-07" db="EMBL/GenBank/DDBJ databases">
        <title>Phylogenomic reconstructions and comparative analyses of Kickxellomycotina fungi.</title>
        <authorList>
            <person name="Reynolds N.K."/>
            <person name="Stajich J.E."/>
            <person name="Barry K."/>
            <person name="Grigoriev I.V."/>
            <person name="Crous P."/>
            <person name="Smith M.E."/>
        </authorList>
    </citation>
    <scope>NUCLEOTIDE SEQUENCE</scope>
    <source>
        <strain evidence="10">NBRC 105414</strain>
    </source>
</reference>
<comment type="similarity">
    <text evidence="6">Belongs to the UTP23/FCF1 family. UTP23 subfamily.</text>
</comment>
<organism evidence="10 11">
    <name type="scientific">Coemansia javaensis</name>
    <dbReference type="NCBI Taxonomy" id="2761396"/>
    <lineage>
        <taxon>Eukaryota</taxon>
        <taxon>Fungi</taxon>
        <taxon>Fungi incertae sedis</taxon>
        <taxon>Zoopagomycota</taxon>
        <taxon>Kickxellomycotina</taxon>
        <taxon>Kickxellomycetes</taxon>
        <taxon>Kickxellales</taxon>
        <taxon>Kickxellaceae</taxon>
        <taxon>Coemansia</taxon>
    </lineage>
</organism>
<dbReference type="EMBL" id="JANBUL010000149">
    <property type="protein sequence ID" value="KAJ2780126.1"/>
    <property type="molecule type" value="Genomic_DNA"/>
</dbReference>
<sequence length="222" mass="24783">MRAKRAKLYRKVMQFFQQSFGFREPYQVLVAPDFVLEAAAKHVKVDEALEEVLGGKVRALITFCGISDVRKEREGEREGERRAAAIAAARGFEKRRCPHREPVAGAACVDGIVGDANTHHYVLAVQDEALRARLRRVVAVPIVHIKQGIAVLEPVPELTRAAARERAPPLRELSEVERAMLKSLKAEAREARLAAAPPNRKRKQKGPKGPNPLSNKKRKKTH</sequence>
<dbReference type="PANTHER" id="PTHR12416">
    <property type="entry name" value="RRNA-PROCESSING PROTEIN UTP23 HOMOLOG"/>
    <property type="match status" value="1"/>
</dbReference>
<accession>A0A9W8HBL7</accession>
<evidence type="ECO:0000256" key="3">
    <source>
        <dbReference type="ARBA" id="ARBA00022552"/>
    </source>
</evidence>
<evidence type="ECO:0000256" key="2">
    <source>
        <dbReference type="ARBA" id="ARBA00022517"/>
    </source>
</evidence>
<comment type="function">
    <text evidence="5">Involved in rRNA-processing and ribosome biogenesis.</text>
</comment>
<dbReference type="Pfam" id="PF24779">
    <property type="entry name" value="UTP23_sensor"/>
    <property type="match status" value="1"/>
</dbReference>
<evidence type="ECO:0000259" key="9">
    <source>
        <dbReference type="Pfam" id="PF24779"/>
    </source>
</evidence>
<proteinExistence type="inferred from homology"/>
<feature type="domain" description="UTP23 sensor motif region" evidence="9">
    <location>
        <begin position="201"/>
        <end position="220"/>
    </location>
</feature>
<comment type="caution">
    <text evidence="10">The sequence shown here is derived from an EMBL/GenBank/DDBJ whole genome shotgun (WGS) entry which is preliminary data.</text>
</comment>
<dbReference type="Pfam" id="PF04900">
    <property type="entry name" value="Fcf1"/>
    <property type="match status" value="1"/>
</dbReference>
<dbReference type="InterPro" id="IPR057776">
    <property type="entry name" value="UTP23_sensor"/>
</dbReference>